<evidence type="ECO:0000259" key="1">
    <source>
        <dbReference type="Pfam" id="PF19657"/>
    </source>
</evidence>
<evidence type="ECO:0000313" key="2">
    <source>
        <dbReference type="EMBL" id="GAA3964269.1"/>
    </source>
</evidence>
<accession>A0ABP7PEN7</accession>
<dbReference type="InterPro" id="IPR046158">
    <property type="entry name" value="DUF6160"/>
</dbReference>
<sequence>MLSALSVQADLKPIDDAAMSEVTGQAAPVINMSGQITYEAIVYTDAQGNKETIRQGESSTTGAVQPYDRAIKGITFANQTTGTLMDVMSFVMPLRYGAVDIDEDGILDRGAAIFSFAPSIGMGTGALPIDIKAEDVTTVINDQVFVTNQGIVFLNAPAGGDGAFTVPGYDASLAPVPVKHFQ</sequence>
<dbReference type="Proteomes" id="UP001501337">
    <property type="component" value="Unassembled WGS sequence"/>
</dbReference>
<comment type="caution">
    <text evidence="2">The sequence shown here is derived from an EMBL/GenBank/DDBJ whole genome shotgun (WGS) entry which is preliminary data.</text>
</comment>
<proteinExistence type="predicted"/>
<dbReference type="Pfam" id="PF19657">
    <property type="entry name" value="DUF6160"/>
    <property type="match status" value="1"/>
</dbReference>
<evidence type="ECO:0000313" key="3">
    <source>
        <dbReference type="Proteomes" id="UP001501337"/>
    </source>
</evidence>
<protein>
    <recommendedName>
        <fullName evidence="1">DUF6160 domain-containing protein</fullName>
    </recommendedName>
</protein>
<feature type="domain" description="DUF6160" evidence="1">
    <location>
        <begin position="4"/>
        <end position="74"/>
    </location>
</feature>
<name>A0ABP7PEN7_9GAMM</name>
<organism evidence="2 3">
    <name type="scientific">Allohahella marinimesophila</name>
    <dbReference type="NCBI Taxonomy" id="1054972"/>
    <lineage>
        <taxon>Bacteria</taxon>
        <taxon>Pseudomonadati</taxon>
        <taxon>Pseudomonadota</taxon>
        <taxon>Gammaproteobacteria</taxon>
        <taxon>Oceanospirillales</taxon>
        <taxon>Hahellaceae</taxon>
        <taxon>Allohahella</taxon>
    </lineage>
</organism>
<keyword evidence="3" id="KW-1185">Reference proteome</keyword>
<reference evidence="3" key="1">
    <citation type="journal article" date="2019" name="Int. J. Syst. Evol. Microbiol.">
        <title>The Global Catalogue of Microorganisms (GCM) 10K type strain sequencing project: providing services to taxonomists for standard genome sequencing and annotation.</title>
        <authorList>
            <consortium name="The Broad Institute Genomics Platform"/>
            <consortium name="The Broad Institute Genome Sequencing Center for Infectious Disease"/>
            <person name="Wu L."/>
            <person name="Ma J."/>
        </authorList>
    </citation>
    <scope>NUCLEOTIDE SEQUENCE [LARGE SCALE GENOMIC DNA]</scope>
    <source>
        <strain evidence="3">JCM 17555</strain>
    </source>
</reference>
<gene>
    <name evidence="2" type="ORF">GCM10022278_22530</name>
</gene>
<dbReference type="EMBL" id="BAABBO010000010">
    <property type="protein sequence ID" value="GAA3964269.1"/>
    <property type="molecule type" value="Genomic_DNA"/>
</dbReference>